<sequence>MYGLMMQSQLTLTGIMRHAQDNFSAREIVSITADYFVIPAQAGIQFGGTWVPACAGMTRGFEKITGEKPCTA</sequence>
<dbReference type="Proteomes" id="UP001596425">
    <property type="component" value="Unassembled WGS sequence"/>
</dbReference>
<organism evidence="1 2">
    <name type="scientific">Microbulbifer taiwanensis</name>
    <dbReference type="NCBI Taxonomy" id="986746"/>
    <lineage>
        <taxon>Bacteria</taxon>
        <taxon>Pseudomonadati</taxon>
        <taxon>Pseudomonadota</taxon>
        <taxon>Gammaproteobacteria</taxon>
        <taxon>Cellvibrionales</taxon>
        <taxon>Microbulbiferaceae</taxon>
        <taxon>Microbulbifer</taxon>
    </lineage>
</organism>
<protein>
    <submittedName>
        <fullName evidence="1">Uncharacterized protein</fullName>
    </submittedName>
</protein>
<gene>
    <name evidence="1" type="ORF">ACFQBM_04275</name>
</gene>
<dbReference type="EMBL" id="JBHSVR010000001">
    <property type="protein sequence ID" value="MFC6632482.1"/>
    <property type="molecule type" value="Genomic_DNA"/>
</dbReference>
<evidence type="ECO:0000313" key="2">
    <source>
        <dbReference type="Proteomes" id="UP001596425"/>
    </source>
</evidence>
<dbReference type="RefSeq" id="WP_193194703.1">
    <property type="nucleotide sequence ID" value="NZ_JBHSVR010000001.1"/>
</dbReference>
<accession>A0ABW1YLK6</accession>
<comment type="caution">
    <text evidence="1">The sequence shown here is derived from an EMBL/GenBank/DDBJ whole genome shotgun (WGS) entry which is preliminary data.</text>
</comment>
<proteinExistence type="predicted"/>
<keyword evidence="2" id="KW-1185">Reference proteome</keyword>
<evidence type="ECO:0000313" key="1">
    <source>
        <dbReference type="EMBL" id="MFC6632482.1"/>
    </source>
</evidence>
<reference evidence="2" key="1">
    <citation type="journal article" date="2019" name="Int. J. Syst. Evol. Microbiol.">
        <title>The Global Catalogue of Microorganisms (GCM) 10K type strain sequencing project: providing services to taxonomists for standard genome sequencing and annotation.</title>
        <authorList>
            <consortium name="The Broad Institute Genomics Platform"/>
            <consortium name="The Broad Institute Genome Sequencing Center for Infectious Disease"/>
            <person name="Wu L."/>
            <person name="Ma J."/>
        </authorList>
    </citation>
    <scope>NUCLEOTIDE SEQUENCE [LARGE SCALE GENOMIC DNA]</scope>
    <source>
        <strain evidence="2">CGMCC 1.13718</strain>
    </source>
</reference>
<name>A0ABW1YLK6_9GAMM</name>